<evidence type="ECO:0000313" key="1">
    <source>
        <dbReference type="EMBL" id="OWK15719.1"/>
    </source>
</evidence>
<reference evidence="1 2" key="1">
    <citation type="journal article" date="2018" name="Mol. Genet. Genomics">
        <title>The red deer Cervus elaphus genome CerEla1.0: sequencing, annotating, genes, and chromosomes.</title>
        <authorList>
            <person name="Bana N.A."/>
            <person name="Nyiri A."/>
            <person name="Nagy J."/>
            <person name="Frank K."/>
            <person name="Nagy T."/>
            <person name="Steger V."/>
            <person name="Schiller M."/>
            <person name="Lakatos P."/>
            <person name="Sugar L."/>
            <person name="Horn P."/>
            <person name="Barta E."/>
            <person name="Orosz L."/>
        </authorList>
    </citation>
    <scope>NUCLEOTIDE SEQUENCE [LARGE SCALE GENOMIC DNA]</scope>
    <source>
        <strain evidence="1">Hungarian</strain>
    </source>
</reference>
<dbReference type="EMBL" id="MKHE01000004">
    <property type="protein sequence ID" value="OWK15719.1"/>
    <property type="molecule type" value="Genomic_DNA"/>
</dbReference>
<dbReference type="AlphaFoldDB" id="A0A212DBW1"/>
<proteinExistence type="predicted"/>
<name>A0A212DBW1_CEREH</name>
<comment type="caution">
    <text evidence="1">The sequence shown here is derived from an EMBL/GenBank/DDBJ whole genome shotgun (WGS) entry which is preliminary data.</text>
</comment>
<sequence>MQASFMCRHCSQPLKLDCVTTQESTAPLLPPAEVKLGGKGFGVFPVESEVSDRCKELLIQWSGVCVLSKGTAGFLGCVQQFAEEAEKEDFLTGW</sequence>
<dbReference type="Proteomes" id="UP000242450">
    <property type="component" value="Chromosome 4"/>
</dbReference>
<feature type="non-terminal residue" evidence="1">
    <location>
        <position position="94"/>
    </location>
</feature>
<evidence type="ECO:0000313" key="2">
    <source>
        <dbReference type="Proteomes" id="UP000242450"/>
    </source>
</evidence>
<gene>
    <name evidence="1" type="ORF">Celaphus_00004353</name>
</gene>
<protein>
    <submittedName>
        <fullName evidence="1">Uncharacterized protein</fullName>
    </submittedName>
</protein>
<organism evidence="1 2">
    <name type="scientific">Cervus elaphus hippelaphus</name>
    <name type="common">European red deer</name>
    <dbReference type="NCBI Taxonomy" id="46360"/>
    <lineage>
        <taxon>Eukaryota</taxon>
        <taxon>Metazoa</taxon>
        <taxon>Chordata</taxon>
        <taxon>Craniata</taxon>
        <taxon>Vertebrata</taxon>
        <taxon>Euteleostomi</taxon>
        <taxon>Mammalia</taxon>
        <taxon>Eutheria</taxon>
        <taxon>Laurasiatheria</taxon>
        <taxon>Artiodactyla</taxon>
        <taxon>Ruminantia</taxon>
        <taxon>Pecora</taxon>
        <taxon>Cervidae</taxon>
        <taxon>Cervinae</taxon>
        <taxon>Cervus</taxon>
    </lineage>
</organism>
<keyword evidence="2" id="KW-1185">Reference proteome</keyword>
<accession>A0A212DBW1</accession>